<feature type="domain" description="HEPN" evidence="1">
    <location>
        <begin position="4324"/>
        <end position="4437"/>
    </location>
</feature>
<dbReference type="InterPro" id="IPR036890">
    <property type="entry name" value="HATPase_C_sf"/>
</dbReference>
<dbReference type="InterPro" id="IPR007842">
    <property type="entry name" value="HEPN_dom"/>
</dbReference>
<name>A0AAD9QJN0_ACRCE</name>
<dbReference type="Gene3D" id="1.10.287.110">
    <property type="entry name" value="DnaJ domain"/>
    <property type="match status" value="1"/>
</dbReference>
<organism evidence="2 3">
    <name type="scientific">Acropora cervicornis</name>
    <name type="common">Staghorn coral</name>
    <dbReference type="NCBI Taxonomy" id="6130"/>
    <lineage>
        <taxon>Eukaryota</taxon>
        <taxon>Metazoa</taxon>
        <taxon>Cnidaria</taxon>
        <taxon>Anthozoa</taxon>
        <taxon>Hexacorallia</taxon>
        <taxon>Scleractinia</taxon>
        <taxon>Astrocoeniina</taxon>
        <taxon>Acroporidae</taxon>
        <taxon>Acropora</taxon>
    </lineage>
</organism>
<dbReference type="NCBIfam" id="NF047352">
    <property type="entry name" value="P_loop_sacsin"/>
    <property type="match status" value="3"/>
</dbReference>
<dbReference type="InterPro" id="IPR052972">
    <property type="entry name" value="Sacsin_chaperone_reg"/>
</dbReference>
<comment type="caution">
    <text evidence="2">The sequence shown here is derived from an EMBL/GenBank/DDBJ whole genome shotgun (WGS) entry which is preliminary data.</text>
</comment>
<accession>A0AAD9QJN0</accession>
<proteinExistence type="predicted"/>
<sequence length="4446" mass="508044">MMSDTDNDDGFNLIQPSLIQQLKSILNQYPDDGQILKELIQNAEDAGASQVKFLHDKHSHGTEKLYSDGLAQFQGPALYAYNNAMFTKNDWKGIRMLCNSIKEKDPLKVGRFGLGFKSVFHVTDLPSIISGSTVGMIDPHEKYFSDGTNRRTGYSWRMKEDRDLMITIPDQFSPYEGVFGISDNVFSEESFNGTLFRFPLRKVASELSPTLYSDEKVCTLFDSFASDAHLVLLFLKHLESIELYVREESDVEPKRTFQVRISEESLYLARNKRMEFRNRVSTGKLMPDPVEVTYPITIETIHYSQGEESCVKRDSYLVTNYFCGEDISLEFKVLASDESLSYLPVVGVAMATSGQRQSLGHLFCFLPLPVQKTSLTGLPVHVNGFFALSQNRRHIKYPTAEQQDQEKEGRKLSDKSLLWNRFLQQEAIPKAYVAMVMTAINEKKFNVAAEDVYNAWPDSKDVDIKWMKLLDPLLKSLCQKEVIYTHRGGGRWLRVEDSILNKIDDEYLKNLLTRVLLEAHQDIACLPDHVLKIADLYGNATKEITPSLVRDSLKNTPACYRSLGRGEKMRLLEFSLTAEDENFAELAGLELLPLASGVFTSFSTSAKAVYISSEDHPRELLPKLEDQFLDETIPKDILESLRVVAKKGGTQLKELRKGDVVTILPQALPHDWSKGEIVNWYPGEATYRHPPKNWLEQLWTYLRKNFVTEEELLQLQGIPLIPVDMLQFPVELARLNLPSKIVLRSFHGCSLDEVVTNVLKGLRLIVIEELPLFIGQHPVVTRSFVHAPFPQDVLKALLTSHNNQRISMSSITSGGKRSLRNFLSTLSSLDTLEKQLLRGLPLLETLSNSFVSVQNGFSAAPESLFPVDLQREFLDVRQPDAKKFALLLEIRIPTETDFLIEELFPAIRDKSYSDEAIDKLMAFLIERFTVYARSDDRFVEAMVSLPFVPTLRGRVRATEVFDPRNKQLLEIFADEDVFPTGKQYMDPAALVVLEKLGLKNEDEITPEDIYESAGKVTVMSVSAKAEIKSKAIMQFLSRKAQLLNESIRPLLQNMQWMSCLRKKPQGFPGSLKFFGESDGEIHFYRPRDVFCADKGNIIGAVKPIVDVDPSSQLAKCLDLNKKPNAMDVVKNLKVVAQCYNQQEKLQYIPIAGEIYSFLNLAVTSSNVTEIMQGVEELGWIWSGEQFSSPNKVLPEKPSIDLTPYMSYIPSEMKQFSNLFLMCGMHEKCDTSLLLYVLEMIRQKHDKAGNLEEAEVKRDLQLSVDILNEIKPRDGKRLPQKLQEKVLIPVWVKGDSSVRLVPAEECMYCENEWLETFDDQEEMKYSYVHPNIPSSTAELLLVRSRTNCMLEADEIGEEFGQEEPLTRRLNRLLEDYTDGFAVAKELIQNADDAGATEVRFLYDERTNEDALTCLIDAGMVECQGPALWVFNDAEFRDEDFQNITKLSGGTKELHTDKIGKFGLGFNAVYNLTDVPMILSRNYFVILDPNMFHLGKVIRDKSKPGIKIDLNKNPNRLRSFRNQFKPFNGIFGCDLNLDKEENSFPGTLFRFPLRTKVQSLRSEIKQEPYDSTKMRELLEIFVRGSKTLLLFTQNVLRVKIFHLAIGSMEQAHPQLMFEVKKSLSQVGVLREIPISFTLPEASKNISNSDLNFLKQSNFLKASSQLAKHSITTSETRSDLLSSALAIDVNSTFTEDGTCFFGGEYQFRNAIENWLVASSMGKGQAMQLSEKHRGLLPSAGVAVQLLPNECQTLVPLPVLDYSGERESRHWGAVFCYLPLPIHSGLPVHVNGAFAVDSNRRHLKKRTEDDKSFNEVDWNSVLLKDSVCSAFVDLLEDLKLIAEMSPFCLLWPKACDVKPDYEPLAQSFYQEVSNGNHAIFSDGKRWRNINQVVFLEPNFRKQPQIGDTSFEVFRMLVGENEMAVDLPLDVFESFIKYGVTEKVKSRLYSRERFFCELVFPKIAFIPPELRDELVLYAIDDKRGTFDEMLQKYACIPASPNGQTLKCPRELVNPNKEAASLFRNEDERFPWGTNTTFLNCLRIARLEELGMMSNDLPWSILGERAESVRILSKESTEAALKRTKALLDLLTRKLTTGKEKSIPEVIQNRLMQAEFLPVAERPMKFPLPWKGNDTLEKGQTMISPNQAFPYSKRNLVSCSEPMVDLVNLHVLPSLRAFLGMDKKLVTIDHVLTQLRFAATTKVEKLQYVELEKLKQLCLESYKYLQTAVDNKETGEERIQQEIKTIFIAGKFVVADQVAFDLAIDCQPYLYRLPEEISVRYERLMKVLGVKKTFQRKDFVASLKRMKTTIGETVTDTKTLQVATHLACELATCIEKSDREDCNEHEVIYLPDSQGVMRPTSDLCLNNCPWLPAEVDTFYAHGMIPLPTSITLGVKTRREEALKNFAVGIPFGQAEKLTNRLQRILSSYPCEKEILKELLQNADDAGATEICFIKDPRQHSDERVFEDSWKALQGPALCVYNNKPFTERDIKGIQNLGEGSKGDDPNKTGQYGVGFNAVYHLTDVPSFVSSGDEIGNVLCVFDPHCKYVPGARQEAPGRMFKDTTKLEAIFPDVFLGYLPEHFPIKNCTMFRFPLRTSNMAKESKISQTPVTMEALKKMMDSLKVELFEALIFLNNLTKITLCEMDQNGKVVNPYFVEAQISDEDSKKRQQFAAYVKLCGESREKNDASPINAKVEKCSYVLSLRDSHGCEEKWLIVQQIGFEKEVKPVIVQAYQKNELGMLPRGGVACRLEKNRNERRESDTRRTNGKTYCFLPLPVETDLPVHINGHFALEHEARRNLWPVSQDDHRSHWNTAVVTDVITSCYLSILDEVRSFHHLPLPEFGDHAIAIGSTTSLICNINAYEEFFPNVIPNNTYWTILAKSIYQEMDRKTLRLLPVLKQEASEEVQVTWLPPTGQGKDEAFFSNLGTVDCLKCEERMQLKQVLFQTGFNMVAFSWSIYRALEQSDVRPSCLSPSAVLEFFKSFSHESSLCKIGRLPVNVTETPLKNALGVQVVLRYCKIDEQFLKRLSGVPLLLTEDNHLRTFSSEDPKFLSRHHHLLPECKEMFVHKSIRTDIFNDSESKKAAVFKQFDIRSFAAYLHRTLSQADFKGDEYKKWNPMQKTIPNHDWIFKVWKFLSENVNDVLKGIEKQKQKAAQAPIRITNEWRRGLEEAKLTKEEERSRTQEALEPLNNWCILPCTLTSRTTETRIGGPSGTHAEHFLVPLKLAESTLNLVSGAPFVESLVEVLRILSLPEVNYQVLTDSTYNTNMDLWNTASRLSGSLATPTSLLRCFEYKLTVNPRSLEGKLKSDESKTVLKYFSERVASLQTNEKNLLKRLPFYETRDEILVSIDKLGVCVVPTLVPDHGMHSLQNQAGMVFLKGPQELSALFQFLGLEAVTVTDIYCKVILRYFHVIPAPGRFRHLEFLRQFIQRRSIEPEDESGKQKLLDCLKDTAILPGNDGGLKTASSFYDDHNEVFKIMFPEDKFLPKEFRAPEWRDFLKSVGFIHKVSCDHFKTFVLDVAREGARMRTEITDKKSEVLIKHLFCRENLMQECLLEYVCSIKFVTPKTIDPGLRNLCRQFGENGDRSQQAYISFKGSVLEEHEKMVWTTAALLPKSANPRNYRYQIPLLAAWRSTYDYCNAILAHLQVVVEPTIDLVTFHCQNVCFQQEKENEREDLSCNHISTRVSVMMEIYRFLQAKGLSNSVTNERLRDIPCVLVEQGKRFIKSEQVVILLENELEIQPFLYAMPEEFSEFKKLFEYLGCSRSVKSLHYAMVLDMLRKKCSTNALEPNEKKRALKALKGFFEALQLESEDQPTLSSLNLPAIYLFGHTSEDSSLPLVLREANCLLFDDTPHYHDRIANFHELFVVDLTMVDVRGKSRNYKDLVMFIPEALRPKMLSSVVEERFANERDSTERFDFGAASALRKNLHSDYFYRGVVRLIRHASHERHEEVDEHLLGTVKSRLRNIQVHGMEKVVTHLLFKDMPISGSEAEVPYFVEKVCDSKQDVWNVYINATGNEEETKDEVTLALTQVVVEACRGFLREAALFIPRILCMPPDRISSLLDKMKIRQDDSHDEERGNLFPLPGSFIPIAEHHLLNPAFEIFKSGEYVGYELEDPSLDNEEEDATFIYAVIIEEVAANVYSPLSKCYKINIGDEREPKIVPATDLYKFYRVQEIVCDAIVPSRQQGNADEALRKTTLFKEISKTLEEAWKFSEAARRKVIKRLILQWHPDRNPGNEEFCTEVFQHIMNEIERLEKEGPGGRHYPGGSYSGFCRFWGARAGTYKSRRREYRESYYRHYGSWGHHQRSWKVPPSFCSRNPQPREARRWLRQASADLEAVDNDINSRKPSYEWACFKCHQSAEKALKAVQYSRNACKTNVHNLVQNSITLDDSMLVTLSRDLECHLGDSTRMRYPDQMVFPSIPNDVYTEEKALCAKQIATEILHHVKEKIV</sequence>
<dbReference type="Proteomes" id="UP001249851">
    <property type="component" value="Unassembled WGS sequence"/>
</dbReference>
<dbReference type="InterPro" id="IPR058210">
    <property type="entry name" value="SACS/Nov_dom"/>
</dbReference>
<evidence type="ECO:0000259" key="1">
    <source>
        <dbReference type="SMART" id="SM00748"/>
    </source>
</evidence>
<dbReference type="PANTHER" id="PTHR15600">
    <property type="entry name" value="SACSIN"/>
    <property type="match status" value="1"/>
</dbReference>
<dbReference type="SMART" id="SM00748">
    <property type="entry name" value="HEPN"/>
    <property type="match status" value="1"/>
</dbReference>
<keyword evidence="3" id="KW-1185">Reference proteome</keyword>
<reference evidence="2" key="1">
    <citation type="journal article" date="2023" name="G3 (Bethesda)">
        <title>Whole genome assembly and annotation of the endangered Caribbean coral Acropora cervicornis.</title>
        <authorList>
            <person name="Selwyn J.D."/>
            <person name="Vollmer S.V."/>
        </authorList>
    </citation>
    <scope>NUCLEOTIDE SEQUENCE</scope>
    <source>
        <strain evidence="2">K2</strain>
    </source>
</reference>
<reference evidence="2" key="2">
    <citation type="journal article" date="2023" name="Science">
        <title>Genomic signatures of disease resistance in endangered staghorn corals.</title>
        <authorList>
            <person name="Vollmer S.V."/>
            <person name="Selwyn J.D."/>
            <person name="Despard B.A."/>
            <person name="Roesel C.L."/>
        </authorList>
    </citation>
    <scope>NUCLEOTIDE SEQUENCE</scope>
    <source>
        <strain evidence="2">K2</strain>
    </source>
</reference>
<dbReference type="PANTHER" id="PTHR15600:SF42">
    <property type="entry name" value="SACSIN"/>
    <property type="match status" value="1"/>
</dbReference>
<gene>
    <name evidence="2" type="ORF">P5673_014157</name>
</gene>
<evidence type="ECO:0000313" key="2">
    <source>
        <dbReference type="EMBL" id="KAK2562492.1"/>
    </source>
</evidence>
<dbReference type="SUPFAM" id="SSF46565">
    <property type="entry name" value="Chaperone J-domain"/>
    <property type="match status" value="1"/>
</dbReference>
<dbReference type="Gene3D" id="1.20.120.330">
    <property type="entry name" value="Nucleotidyltransferases domain 2"/>
    <property type="match status" value="1"/>
</dbReference>
<dbReference type="GO" id="GO:0030544">
    <property type="term" value="F:Hsp70 protein binding"/>
    <property type="evidence" value="ECO:0007669"/>
    <property type="project" value="TreeGrafter"/>
</dbReference>
<protein>
    <submittedName>
        <fullName evidence="2">Sacsin</fullName>
    </submittedName>
</protein>
<dbReference type="SUPFAM" id="SSF55874">
    <property type="entry name" value="ATPase domain of HSP90 chaperone/DNA topoisomerase II/histidine kinase"/>
    <property type="match status" value="3"/>
</dbReference>
<dbReference type="EMBL" id="JARQWQ010000028">
    <property type="protein sequence ID" value="KAK2562492.1"/>
    <property type="molecule type" value="Genomic_DNA"/>
</dbReference>
<dbReference type="Pfam" id="PF25794">
    <property type="entry name" value="SACS"/>
    <property type="match status" value="3"/>
</dbReference>
<dbReference type="Gene3D" id="3.30.565.10">
    <property type="entry name" value="Histidine kinase-like ATPase, C-terminal domain"/>
    <property type="match status" value="1"/>
</dbReference>
<evidence type="ECO:0000313" key="3">
    <source>
        <dbReference type="Proteomes" id="UP001249851"/>
    </source>
</evidence>
<dbReference type="SUPFAM" id="SSF81593">
    <property type="entry name" value="Nucleotidyltransferase substrate binding subunit/domain"/>
    <property type="match status" value="1"/>
</dbReference>
<dbReference type="Pfam" id="PF05168">
    <property type="entry name" value="HEPN"/>
    <property type="match status" value="1"/>
</dbReference>
<dbReference type="InterPro" id="IPR036869">
    <property type="entry name" value="J_dom_sf"/>
</dbReference>